<name>A0A6M3L9L7_9ZZZZ</name>
<reference evidence="1" key="1">
    <citation type="submission" date="2020-03" db="EMBL/GenBank/DDBJ databases">
        <title>The deep terrestrial virosphere.</title>
        <authorList>
            <person name="Holmfeldt K."/>
            <person name="Nilsson E."/>
            <person name="Simone D."/>
            <person name="Lopez-Fernandez M."/>
            <person name="Wu X."/>
            <person name="de Brujin I."/>
            <person name="Lundin D."/>
            <person name="Andersson A."/>
            <person name="Bertilsson S."/>
            <person name="Dopson M."/>
        </authorList>
    </citation>
    <scope>NUCLEOTIDE SEQUENCE</scope>
    <source>
        <strain evidence="1">MM415B02453</strain>
    </source>
</reference>
<evidence type="ECO:0000313" key="1">
    <source>
        <dbReference type="EMBL" id="QJA90064.1"/>
    </source>
</evidence>
<organism evidence="1">
    <name type="scientific">viral metagenome</name>
    <dbReference type="NCBI Taxonomy" id="1070528"/>
    <lineage>
        <taxon>unclassified sequences</taxon>
        <taxon>metagenomes</taxon>
        <taxon>organismal metagenomes</taxon>
    </lineage>
</organism>
<accession>A0A6M3L9L7</accession>
<sequence>MAIAEPYTRMMVNSQGDFITNAGGGQFGSNVGQPGQPQAMTWMPQQVSSSTATSTRMMGDMPELPAYEELDEDKLRSRTQEFSALGRREARGNFQDLLARLYGANPDDPYARNLARQASQGFSMDTQRAISAGAKEALNLGMSEQAQRNQRVMTAFQAAVNKVLNTGTTTSTTSYEYAPQPMQAMPTNIFPTFSQQALSRQYDPTNPLSLGQPYTYG</sequence>
<protein>
    <submittedName>
        <fullName evidence="1">Uncharacterized protein</fullName>
    </submittedName>
</protein>
<dbReference type="AlphaFoldDB" id="A0A6M3L9L7"/>
<proteinExistence type="predicted"/>
<gene>
    <name evidence="1" type="ORF">MM415B02453_0015</name>
</gene>
<dbReference type="EMBL" id="MT142888">
    <property type="protein sequence ID" value="QJA90064.1"/>
    <property type="molecule type" value="Genomic_DNA"/>
</dbReference>